<evidence type="ECO:0000256" key="1">
    <source>
        <dbReference type="ARBA" id="ARBA00004611"/>
    </source>
</evidence>
<accession>A0ABQ9WJR7</accession>
<dbReference type="PANTHER" id="PTHR45870:SF3">
    <property type="entry name" value="PROTEIN MONOGLYCYLASE TTLL8"/>
    <property type="match status" value="1"/>
</dbReference>
<gene>
    <name evidence="8" type="ORF">P7K49_003296</name>
</gene>
<keyword evidence="2" id="KW-0963">Cytoplasm</keyword>
<comment type="catalytic activity">
    <reaction evidence="6">
        <text>L-glutamyl-[protein] + glycine + ATP = glycyl-L-glutamyl-[protein] + ADP + phosphate + H(+)</text>
        <dbReference type="Rhea" id="RHEA:67180"/>
        <dbReference type="Rhea" id="RHEA-COMP:10208"/>
        <dbReference type="Rhea" id="RHEA-COMP:17207"/>
        <dbReference type="ChEBI" id="CHEBI:15378"/>
        <dbReference type="ChEBI" id="CHEBI:29973"/>
        <dbReference type="ChEBI" id="CHEBI:30616"/>
        <dbReference type="ChEBI" id="CHEBI:43474"/>
        <dbReference type="ChEBI" id="CHEBI:57305"/>
        <dbReference type="ChEBI" id="CHEBI:167890"/>
        <dbReference type="ChEBI" id="CHEBI:456216"/>
    </reaction>
    <physiologicalReaction direction="left-to-right" evidence="6">
        <dbReference type="Rhea" id="RHEA:67181"/>
    </physiologicalReaction>
</comment>
<proteinExistence type="predicted"/>
<evidence type="ECO:0000256" key="7">
    <source>
        <dbReference type="SAM" id="MobiDB-lite"/>
    </source>
</evidence>
<reference evidence="8 9" key="1">
    <citation type="submission" date="2023-05" db="EMBL/GenBank/DDBJ databases">
        <title>B98-5 Cell Line De Novo Hybrid Assembly: An Optical Mapping Approach.</title>
        <authorList>
            <person name="Kananen K."/>
            <person name="Auerbach J.A."/>
            <person name="Kautto E."/>
            <person name="Blachly J.S."/>
        </authorList>
    </citation>
    <scope>NUCLEOTIDE SEQUENCE [LARGE SCALE GENOMIC DNA]</scope>
    <source>
        <strain evidence="8">B95-8</strain>
        <tissue evidence="8">Cell line</tissue>
    </source>
</reference>
<dbReference type="SUPFAM" id="SSF56059">
    <property type="entry name" value="Glutathione synthetase ATP-binding domain-like"/>
    <property type="match status" value="1"/>
</dbReference>
<evidence type="ECO:0000256" key="6">
    <source>
        <dbReference type="ARBA" id="ARBA00048944"/>
    </source>
</evidence>
<dbReference type="PANTHER" id="PTHR45870">
    <property type="entry name" value="TUBULIN MONOGLYCYLASE TTLL3"/>
    <property type="match status" value="1"/>
</dbReference>
<keyword evidence="3" id="KW-0436">Ligase</keyword>
<dbReference type="InterPro" id="IPR004344">
    <property type="entry name" value="TTL/TTLL_fam"/>
</dbReference>
<evidence type="ECO:0000256" key="4">
    <source>
        <dbReference type="ARBA" id="ARBA00022741"/>
    </source>
</evidence>
<evidence type="ECO:0000256" key="5">
    <source>
        <dbReference type="ARBA" id="ARBA00022840"/>
    </source>
</evidence>
<protein>
    <submittedName>
        <fullName evidence="8">Uncharacterized protein</fullName>
    </submittedName>
</protein>
<sequence>MTRATALCCQHTTWTSVRFQKYLQHRGCGAAWGSVIYPSMKKAVAHVMKVEQDHVEPHKNSFELYGADFVLGRDFRPWLIEINSSPTMHPSMPVTAQLCAKVQEDTIKVAVDRSGDIGNFQLLFGQASLARPCPGGGCHPLGGLAAAPCGRFATWLLGKGGTAGRQPQRVHGGCRSCSPHPALTDVGGGGSMLAASRPTVLLLRFGLQCLPLRGSFGGLLLPLGPSLGVFTPELGGGQCPTNLSCTDSTIQHPQPVPSPQPVVELPPFSRSDLCVAGISVRRARRQVLPVCNFKASASLWDAQPLKAQCPLAMPDPTQGPTRPALQRDLGLKDEKGLPRPCWHP</sequence>
<dbReference type="PROSITE" id="PS51221">
    <property type="entry name" value="TTL"/>
    <property type="match status" value="1"/>
</dbReference>
<feature type="region of interest" description="Disordered" evidence="7">
    <location>
        <begin position="312"/>
        <end position="344"/>
    </location>
</feature>
<dbReference type="Gene3D" id="3.30.470.20">
    <property type="entry name" value="ATP-grasp fold, B domain"/>
    <property type="match status" value="1"/>
</dbReference>
<keyword evidence="5" id="KW-0067">ATP-binding</keyword>
<keyword evidence="4" id="KW-0547">Nucleotide-binding</keyword>
<evidence type="ECO:0000256" key="3">
    <source>
        <dbReference type="ARBA" id="ARBA00022598"/>
    </source>
</evidence>
<dbReference type="Pfam" id="PF03133">
    <property type="entry name" value="TTL"/>
    <property type="match status" value="1"/>
</dbReference>
<keyword evidence="9" id="KW-1185">Reference proteome</keyword>
<organism evidence="8 9">
    <name type="scientific">Saguinus oedipus</name>
    <name type="common">Cotton-top tamarin</name>
    <name type="synonym">Oedipomidas oedipus</name>
    <dbReference type="NCBI Taxonomy" id="9490"/>
    <lineage>
        <taxon>Eukaryota</taxon>
        <taxon>Metazoa</taxon>
        <taxon>Chordata</taxon>
        <taxon>Craniata</taxon>
        <taxon>Vertebrata</taxon>
        <taxon>Euteleostomi</taxon>
        <taxon>Mammalia</taxon>
        <taxon>Eutheria</taxon>
        <taxon>Euarchontoglires</taxon>
        <taxon>Primates</taxon>
        <taxon>Haplorrhini</taxon>
        <taxon>Platyrrhini</taxon>
        <taxon>Cebidae</taxon>
        <taxon>Callitrichinae</taxon>
        <taxon>Saguinus</taxon>
    </lineage>
</organism>
<evidence type="ECO:0000313" key="8">
    <source>
        <dbReference type="EMBL" id="KAK2121910.1"/>
    </source>
</evidence>
<dbReference type="Proteomes" id="UP001266305">
    <property type="component" value="Unassembled WGS sequence"/>
</dbReference>
<comment type="caution">
    <text evidence="8">The sequence shown here is derived from an EMBL/GenBank/DDBJ whole genome shotgun (WGS) entry which is preliminary data.</text>
</comment>
<dbReference type="InterPro" id="IPR051437">
    <property type="entry name" value="TTLL_monoglycylase"/>
</dbReference>
<comment type="subcellular location">
    <subcellularLocation>
        <location evidence="1">Cytoplasm</location>
        <location evidence="1">Cytoskeleton</location>
        <location evidence="1">Flagellum axoneme</location>
    </subcellularLocation>
</comment>
<evidence type="ECO:0000256" key="2">
    <source>
        <dbReference type="ARBA" id="ARBA00022490"/>
    </source>
</evidence>
<name>A0ABQ9WJR7_SAGOE</name>
<evidence type="ECO:0000313" key="9">
    <source>
        <dbReference type="Proteomes" id="UP001266305"/>
    </source>
</evidence>
<dbReference type="EMBL" id="JASSZA010000001">
    <property type="protein sequence ID" value="KAK2121910.1"/>
    <property type="molecule type" value="Genomic_DNA"/>
</dbReference>